<organism evidence="4 5">
    <name type="scientific">Streptomyces polygonati</name>
    <dbReference type="NCBI Taxonomy" id="1617087"/>
    <lineage>
        <taxon>Bacteria</taxon>
        <taxon>Bacillati</taxon>
        <taxon>Actinomycetota</taxon>
        <taxon>Actinomycetes</taxon>
        <taxon>Kitasatosporales</taxon>
        <taxon>Streptomycetaceae</taxon>
        <taxon>Streptomyces</taxon>
    </lineage>
</organism>
<feature type="compositionally biased region" description="Low complexity" evidence="1">
    <location>
        <begin position="78"/>
        <end position="91"/>
    </location>
</feature>
<evidence type="ECO:0000313" key="5">
    <source>
        <dbReference type="Proteomes" id="UP001595765"/>
    </source>
</evidence>
<evidence type="ECO:0000313" key="4">
    <source>
        <dbReference type="EMBL" id="MFC4033570.1"/>
    </source>
</evidence>
<evidence type="ECO:0000256" key="2">
    <source>
        <dbReference type="SAM" id="Phobius"/>
    </source>
</evidence>
<dbReference type="InterPro" id="IPR008979">
    <property type="entry name" value="Galactose-bd-like_sf"/>
</dbReference>
<protein>
    <submittedName>
        <fullName evidence="4">Carbohydrate-binding protein</fullName>
    </submittedName>
</protein>
<feature type="region of interest" description="Disordered" evidence="1">
    <location>
        <begin position="1"/>
        <end position="132"/>
    </location>
</feature>
<dbReference type="SUPFAM" id="SSF49785">
    <property type="entry name" value="Galactose-binding domain-like"/>
    <property type="match status" value="1"/>
</dbReference>
<sequence length="332" mass="34924">MTAGHDGTPENDDPFGYLYRSEGMEQPEPEAPQPRQPRTSYNSVQRVGERRAPQPQPPQQGGYGYPQQGQQQPGGYGYPQPQQGQQQYGQAPGQGQGQGPGQQQYGVPQQQSYDSPPPGGHRGGGGQDTPSRKGLLIGAVAVVAAVAIGIAFAMTNGSGDDGKKQAATTPPSAPVTSAAPSTQPTPSASATPFASPKVDASSLALAGGAAQSTQWPGSDSGTYVDHMTQPGATVSWTVTVPKDDSYTFFISYGNAGQTADLTLGINGKPRSSPVNMPNYGNYTEWAKAWSNHTYQWVDLKKGANVLTLTCMPNTNCGVNLDQVWLKQGQVKQ</sequence>
<comment type="caution">
    <text evidence="4">The sequence shown here is derived from an EMBL/GenBank/DDBJ whole genome shotgun (WGS) entry which is preliminary data.</text>
</comment>
<evidence type="ECO:0000259" key="3">
    <source>
        <dbReference type="PROSITE" id="PS51175"/>
    </source>
</evidence>
<reference evidence="5" key="1">
    <citation type="journal article" date="2019" name="Int. J. Syst. Evol. Microbiol.">
        <title>The Global Catalogue of Microorganisms (GCM) 10K type strain sequencing project: providing services to taxonomists for standard genome sequencing and annotation.</title>
        <authorList>
            <consortium name="The Broad Institute Genomics Platform"/>
            <consortium name="The Broad Institute Genome Sequencing Center for Infectious Disease"/>
            <person name="Wu L."/>
            <person name="Ma J."/>
        </authorList>
    </citation>
    <scope>NUCLEOTIDE SEQUENCE [LARGE SCALE GENOMIC DNA]</scope>
    <source>
        <strain evidence="5">CGMCC 4.7237</strain>
    </source>
</reference>
<feature type="compositionally biased region" description="Low complexity" evidence="1">
    <location>
        <begin position="166"/>
        <end position="195"/>
    </location>
</feature>
<gene>
    <name evidence="4" type="ORF">ACFO3J_19090</name>
</gene>
<dbReference type="PROSITE" id="PS51175">
    <property type="entry name" value="CBM6"/>
    <property type="match status" value="1"/>
</dbReference>
<accession>A0ABV8HNH6</accession>
<dbReference type="InterPro" id="IPR005084">
    <property type="entry name" value="CBM6"/>
</dbReference>
<feature type="compositionally biased region" description="Low complexity" evidence="1">
    <location>
        <begin position="101"/>
        <end position="111"/>
    </location>
</feature>
<dbReference type="RefSeq" id="WP_386430655.1">
    <property type="nucleotide sequence ID" value="NZ_JBHSBB010000013.1"/>
</dbReference>
<dbReference type="EMBL" id="JBHSBB010000013">
    <property type="protein sequence ID" value="MFC4033570.1"/>
    <property type="molecule type" value="Genomic_DNA"/>
</dbReference>
<keyword evidence="2" id="KW-0472">Membrane</keyword>
<dbReference type="Proteomes" id="UP001595765">
    <property type="component" value="Unassembled WGS sequence"/>
</dbReference>
<keyword evidence="2" id="KW-0812">Transmembrane</keyword>
<feature type="domain" description="CBM6" evidence="3">
    <location>
        <begin position="196"/>
        <end position="326"/>
    </location>
</feature>
<name>A0ABV8HNH6_9ACTN</name>
<feature type="transmembrane region" description="Helical" evidence="2">
    <location>
        <begin position="135"/>
        <end position="154"/>
    </location>
</feature>
<keyword evidence="2" id="KW-1133">Transmembrane helix</keyword>
<evidence type="ECO:0000256" key="1">
    <source>
        <dbReference type="SAM" id="MobiDB-lite"/>
    </source>
</evidence>
<proteinExistence type="predicted"/>
<dbReference type="Gene3D" id="2.60.120.260">
    <property type="entry name" value="Galactose-binding domain-like"/>
    <property type="match status" value="1"/>
</dbReference>
<feature type="region of interest" description="Disordered" evidence="1">
    <location>
        <begin position="157"/>
        <end position="195"/>
    </location>
</feature>
<keyword evidence="5" id="KW-1185">Reference proteome</keyword>